<organism evidence="6 7">
    <name type="scientific">Plasticicumulans acidivorans</name>
    <dbReference type="NCBI Taxonomy" id="886464"/>
    <lineage>
        <taxon>Bacteria</taxon>
        <taxon>Pseudomonadati</taxon>
        <taxon>Pseudomonadota</taxon>
        <taxon>Gammaproteobacteria</taxon>
        <taxon>Candidatus Competibacteraceae</taxon>
        <taxon>Plasticicumulans</taxon>
    </lineage>
</organism>
<feature type="domain" description="GGDEF" evidence="5">
    <location>
        <begin position="394"/>
        <end position="527"/>
    </location>
</feature>
<dbReference type="InterPro" id="IPR029787">
    <property type="entry name" value="Nucleotide_cyclase"/>
</dbReference>
<dbReference type="Gene3D" id="3.30.70.270">
    <property type="match status" value="1"/>
</dbReference>
<dbReference type="Gene3D" id="3.20.20.450">
    <property type="entry name" value="EAL domain"/>
    <property type="match status" value="1"/>
</dbReference>
<evidence type="ECO:0000259" key="5">
    <source>
        <dbReference type="PROSITE" id="PS50887"/>
    </source>
</evidence>
<comment type="cofactor">
    <cofactor evidence="1">
        <name>Mg(2+)</name>
        <dbReference type="ChEBI" id="CHEBI:18420"/>
    </cofactor>
</comment>
<evidence type="ECO:0000259" key="3">
    <source>
        <dbReference type="PROSITE" id="PS50883"/>
    </source>
</evidence>
<dbReference type="NCBIfam" id="TIGR00254">
    <property type="entry name" value="GGDEF"/>
    <property type="match status" value="1"/>
</dbReference>
<dbReference type="Pfam" id="PF00990">
    <property type="entry name" value="GGDEF"/>
    <property type="match status" value="1"/>
</dbReference>
<dbReference type="InterPro" id="IPR001633">
    <property type="entry name" value="EAL_dom"/>
</dbReference>
<dbReference type="SUPFAM" id="SSF55073">
    <property type="entry name" value="Nucleotide cyclase"/>
    <property type="match status" value="1"/>
</dbReference>
<dbReference type="PROSITE" id="PS50887">
    <property type="entry name" value="GGDEF"/>
    <property type="match status" value="1"/>
</dbReference>
<dbReference type="Proteomes" id="UP000246569">
    <property type="component" value="Unassembled WGS sequence"/>
</dbReference>
<dbReference type="GO" id="GO:0003824">
    <property type="term" value="F:catalytic activity"/>
    <property type="evidence" value="ECO:0007669"/>
    <property type="project" value="UniProtKB-ARBA"/>
</dbReference>
<gene>
    <name evidence="6" type="ORF">C7443_10498</name>
</gene>
<dbReference type="FunFam" id="3.30.70.270:FF:000001">
    <property type="entry name" value="Diguanylate cyclase domain protein"/>
    <property type="match status" value="1"/>
</dbReference>
<feature type="domain" description="PAC" evidence="2">
    <location>
        <begin position="312"/>
        <end position="362"/>
    </location>
</feature>
<evidence type="ECO:0000259" key="4">
    <source>
        <dbReference type="PROSITE" id="PS50885"/>
    </source>
</evidence>
<evidence type="ECO:0000256" key="1">
    <source>
        <dbReference type="ARBA" id="ARBA00001946"/>
    </source>
</evidence>
<dbReference type="Gene3D" id="3.30.450.20">
    <property type="entry name" value="PAS domain"/>
    <property type="match status" value="1"/>
</dbReference>
<dbReference type="InterPro" id="IPR043128">
    <property type="entry name" value="Rev_trsase/Diguanyl_cyclase"/>
</dbReference>
<dbReference type="SUPFAM" id="SSF55785">
    <property type="entry name" value="PYP-like sensor domain (PAS domain)"/>
    <property type="match status" value="1"/>
</dbReference>
<reference evidence="6 7" key="1">
    <citation type="submission" date="2018-05" db="EMBL/GenBank/DDBJ databases">
        <title>Genomic Encyclopedia of Type Strains, Phase IV (KMG-IV): sequencing the most valuable type-strain genomes for metagenomic binning, comparative biology and taxonomic classification.</title>
        <authorList>
            <person name="Goeker M."/>
        </authorList>
    </citation>
    <scope>NUCLEOTIDE SEQUENCE [LARGE SCALE GENOMIC DNA]</scope>
    <source>
        <strain evidence="6 7">DSM 23606</strain>
    </source>
</reference>
<evidence type="ECO:0000313" key="6">
    <source>
        <dbReference type="EMBL" id="PWV62303.1"/>
    </source>
</evidence>
<protein>
    <submittedName>
        <fullName evidence="6">Diguanylate cyclase (GGDEF)-like protein</fullName>
    </submittedName>
</protein>
<keyword evidence="7" id="KW-1185">Reference proteome</keyword>
<feature type="domain" description="EAL" evidence="3">
    <location>
        <begin position="537"/>
        <end position="790"/>
    </location>
</feature>
<dbReference type="Pfam" id="PF00563">
    <property type="entry name" value="EAL"/>
    <property type="match status" value="1"/>
</dbReference>
<accession>A0A317MW50</accession>
<evidence type="ECO:0000259" key="2">
    <source>
        <dbReference type="PROSITE" id="PS50113"/>
    </source>
</evidence>
<name>A0A317MW50_9GAMM</name>
<dbReference type="InterPro" id="IPR035965">
    <property type="entry name" value="PAS-like_dom_sf"/>
</dbReference>
<dbReference type="InterPro" id="IPR035919">
    <property type="entry name" value="EAL_sf"/>
</dbReference>
<dbReference type="SMART" id="SM00267">
    <property type="entry name" value="GGDEF"/>
    <property type="match status" value="1"/>
</dbReference>
<dbReference type="AlphaFoldDB" id="A0A317MW50"/>
<dbReference type="GO" id="GO:0016020">
    <property type="term" value="C:membrane"/>
    <property type="evidence" value="ECO:0007669"/>
    <property type="project" value="InterPro"/>
</dbReference>
<dbReference type="GO" id="GO:0007165">
    <property type="term" value="P:signal transduction"/>
    <property type="evidence" value="ECO:0007669"/>
    <property type="project" value="InterPro"/>
</dbReference>
<dbReference type="RefSeq" id="WP_170123546.1">
    <property type="nucleotide sequence ID" value="NZ_QGTJ01000004.1"/>
</dbReference>
<sequence length="808" mass="89068">MKTVPTLPALLLLVIGGTSLISGLVSWSMARQSATHTAQQEQIALRERFTLLVRALEPAVASVNPTAALETLSLLQHSPDVVRAAIYTPERQLFAALGSAPAQVAEQPSDLEIKPVADGLVLSGPLRIGNRNVGLLRLELSRPDNSNNLLLLQSLLFVLSGGTLTAASALHLMHRRRQALANVQSALEALGRDDFSTRLGPLPGELTALGEATNRLATRFGERFSNTSNQQLHLQQRARRLGLMLRGIGAAVWEADPRSGRFIDVSSEAIVLLSRPARDWLSADFIDTVCHPEDRSWAHSFLSDTGHSVRSHVLDLRLLHSSGGYRWLRLIASTEQTEDGPILTGLALDVTEEKLGEERVAWLADHDSLTGLINRHRFQNVLQTDIENARVQDSHGALLYLDLDQFKYINDTYGHLTGDEYLRQVTQHLKDALLDGQTLGRLGGDEFGIIARNVDLGAAQALCRQLLSTLNHHEFFHQGQSTPFSASIGVALFPRHGVETGDLLANADAAMYEAKAQGRNTYRLFGGGDEMARMRDKIHWEDRIRSALKENRFKLVFQPIVDLRSRHIHHYETLLRMVDENGQLIGPGAFMAVAERFGLIRDLDRWVVEHAIATQGRSRQEGRPVSLTINLSGGHLGSPELLALIHEACSRYQADPACIVFEVTETAAVENFSVARQFITTLRNAGYRFALDDFGSGFSSFHYLKNLVVDYVKIDGSFIRHLTSDRSDRIFVKAISEMAHGLGIGTIAEFVENRETVGLLLELDVGFGQGIYFSEPREKFFSGDMPQIAGTQAGAGKLSSTHSPLPET</sequence>
<dbReference type="InterPro" id="IPR000160">
    <property type="entry name" value="GGDEF_dom"/>
</dbReference>
<evidence type="ECO:0000313" key="7">
    <source>
        <dbReference type="Proteomes" id="UP000246569"/>
    </source>
</evidence>
<feature type="domain" description="HAMP" evidence="4">
    <location>
        <begin position="174"/>
        <end position="225"/>
    </location>
</feature>
<dbReference type="CDD" id="cd01949">
    <property type="entry name" value="GGDEF"/>
    <property type="match status" value="1"/>
</dbReference>
<dbReference type="InterPro" id="IPR000700">
    <property type="entry name" value="PAS-assoc_C"/>
</dbReference>
<proteinExistence type="predicted"/>
<dbReference type="PROSITE" id="PS50885">
    <property type="entry name" value="HAMP"/>
    <property type="match status" value="1"/>
</dbReference>
<dbReference type="PANTHER" id="PTHR44757">
    <property type="entry name" value="DIGUANYLATE CYCLASE DGCP"/>
    <property type="match status" value="1"/>
</dbReference>
<dbReference type="SUPFAM" id="SSF141868">
    <property type="entry name" value="EAL domain-like"/>
    <property type="match status" value="1"/>
</dbReference>
<dbReference type="PANTHER" id="PTHR44757:SF2">
    <property type="entry name" value="BIOFILM ARCHITECTURE MAINTENANCE PROTEIN MBAA"/>
    <property type="match status" value="1"/>
</dbReference>
<dbReference type="PROSITE" id="PS50883">
    <property type="entry name" value="EAL"/>
    <property type="match status" value="1"/>
</dbReference>
<dbReference type="CDD" id="cd01948">
    <property type="entry name" value="EAL"/>
    <property type="match status" value="1"/>
</dbReference>
<dbReference type="InterPro" id="IPR003660">
    <property type="entry name" value="HAMP_dom"/>
</dbReference>
<dbReference type="InterPro" id="IPR052155">
    <property type="entry name" value="Biofilm_reg_signaling"/>
</dbReference>
<dbReference type="SMART" id="SM00052">
    <property type="entry name" value="EAL"/>
    <property type="match status" value="1"/>
</dbReference>
<dbReference type="PROSITE" id="PS50113">
    <property type="entry name" value="PAC"/>
    <property type="match status" value="1"/>
</dbReference>
<dbReference type="EMBL" id="QGTJ01000004">
    <property type="protein sequence ID" value="PWV62303.1"/>
    <property type="molecule type" value="Genomic_DNA"/>
</dbReference>
<comment type="caution">
    <text evidence="6">The sequence shown here is derived from an EMBL/GenBank/DDBJ whole genome shotgun (WGS) entry which is preliminary data.</text>
</comment>